<feature type="compositionally biased region" description="Basic and acidic residues" evidence="1">
    <location>
        <begin position="276"/>
        <end position="309"/>
    </location>
</feature>
<reference evidence="2 3" key="1">
    <citation type="submission" date="2018-06" db="EMBL/GenBank/DDBJ databases">
        <title>A transcriptomic atlas of mushroom development highlights an independent origin of complex multicellularity.</title>
        <authorList>
            <consortium name="DOE Joint Genome Institute"/>
            <person name="Krizsan K."/>
            <person name="Almasi E."/>
            <person name="Merenyi Z."/>
            <person name="Sahu N."/>
            <person name="Viragh M."/>
            <person name="Koszo T."/>
            <person name="Mondo S."/>
            <person name="Kiss B."/>
            <person name="Balint B."/>
            <person name="Kues U."/>
            <person name="Barry K."/>
            <person name="Hegedus J.C."/>
            <person name="Henrissat B."/>
            <person name="Johnson J."/>
            <person name="Lipzen A."/>
            <person name="Ohm R."/>
            <person name="Nagy I."/>
            <person name="Pangilinan J."/>
            <person name="Yan J."/>
            <person name="Xiong Y."/>
            <person name="Grigoriev I.V."/>
            <person name="Hibbett D.S."/>
            <person name="Nagy L.G."/>
        </authorList>
    </citation>
    <scope>NUCLEOTIDE SEQUENCE [LARGE SCALE GENOMIC DNA]</scope>
    <source>
        <strain evidence="2 3">SZMC22713</strain>
    </source>
</reference>
<keyword evidence="3" id="KW-1185">Reference proteome</keyword>
<feature type="compositionally biased region" description="Low complexity" evidence="1">
    <location>
        <begin position="113"/>
        <end position="122"/>
    </location>
</feature>
<gene>
    <name evidence="2" type="ORF">BD410DRAFT_784749</name>
</gene>
<dbReference type="OrthoDB" id="3267800at2759"/>
<organism evidence="2 3">
    <name type="scientific">Rickenella mellea</name>
    <dbReference type="NCBI Taxonomy" id="50990"/>
    <lineage>
        <taxon>Eukaryota</taxon>
        <taxon>Fungi</taxon>
        <taxon>Dikarya</taxon>
        <taxon>Basidiomycota</taxon>
        <taxon>Agaricomycotina</taxon>
        <taxon>Agaricomycetes</taxon>
        <taxon>Hymenochaetales</taxon>
        <taxon>Rickenellaceae</taxon>
        <taxon>Rickenella</taxon>
    </lineage>
</organism>
<sequence>MNPSPATEKSVYFDARRSLAPSEMTLQADHSKAAEAGADVNRQPSVAVHEPTKDIKAVDYQNGHTITGAHDLAQPSPAYEATEGARSGYMDAKVPLSEKAQSPVTSEARLNGSSSPTSASPTSHERISSGAFSNGPGTTGPASMPQKDDSHHARLATAESGLDDVVKGKITKEELKNAKRMSKIIKNEAKSEKKSFDTALKELAKIQKLQKHAADDENSALKRHARALKAEHKANMKFLAAKQTHEKSEVELRTAVERLDACKDHALKQTELLQQKNREVEEMRSQKAVDDREREARLKELADMKTKAA</sequence>
<protein>
    <recommendedName>
        <fullName evidence="4">DNA binding protein Ncp1</fullName>
    </recommendedName>
</protein>
<feature type="region of interest" description="Disordered" evidence="1">
    <location>
        <begin position="273"/>
        <end position="309"/>
    </location>
</feature>
<evidence type="ECO:0008006" key="4">
    <source>
        <dbReference type="Google" id="ProtNLM"/>
    </source>
</evidence>
<dbReference type="EMBL" id="ML170163">
    <property type="protein sequence ID" value="TDL25713.1"/>
    <property type="molecule type" value="Genomic_DNA"/>
</dbReference>
<evidence type="ECO:0000256" key="1">
    <source>
        <dbReference type="SAM" id="MobiDB-lite"/>
    </source>
</evidence>
<dbReference type="AlphaFoldDB" id="A0A4Y7QDE8"/>
<proteinExistence type="predicted"/>
<evidence type="ECO:0000313" key="2">
    <source>
        <dbReference type="EMBL" id="TDL25713.1"/>
    </source>
</evidence>
<accession>A0A4Y7QDE8</accession>
<name>A0A4Y7QDE8_9AGAM</name>
<dbReference type="VEuPathDB" id="FungiDB:BD410DRAFT_784749"/>
<feature type="region of interest" description="Disordered" evidence="1">
    <location>
        <begin position="24"/>
        <end position="160"/>
    </location>
</feature>
<evidence type="ECO:0000313" key="3">
    <source>
        <dbReference type="Proteomes" id="UP000294933"/>
    </source>
</evidence>
<dbReference type="Proteomes" id="UP000294933">
    <property type="component" value="Unassembled WGS sequence"/>
</dbReference>